<keyword evidence="4" id="KW-1185">Reference proteome</keyword>
<evidence type="ECO:0000313" key="3">
    <source>
        <dbReference type="EMBL" id="EKU93660.1"/>
    </source>
</evidence>
<gene>
    <name evidence="3" type="ORF">HMPREF9698_00777</name>
</gene>
<comment type="caution">
    <text evidence="3">The sequence shown here is derived from an EMBL/GenBank/DDBJ whole genome shotgun (WGS) entry which is preliminary data.</text>
</comment>
<dbReference type="AlphaFoldDB" id="K9EWP7"/>
<dbReference type="Pfam" id="PF02645">
    <property type="entry name" value="DegV"/>
    <property type="match status" value="1"/>
</dbReference>
<comment type="function">
    <text evidence="1">May bind long-chain fatty acids, such as palmitate, and may play a role in lipid transport or fatty acid metabolism.</text>
</comment>
<evidence type="ECO:0000256" key="2">
    <source>
        <dbReference type="ARBA" id="ARBA00023121"/>
    </source>
</evidence>
<dbReference type="InterPro" id="IPR043168">
    <property type="entry name" value="DegV_C"/>
</dbReference>
<proteinExistence type="predicted"/>
<dbReference type="Gene3D" id="3.30.1180.10">
    <property type="match status" value="1"/>
</dbReference>
<dbReference type="NCBIfam" id="TIGR00762">
    <property type="entry name" value="DegV"/>
    <property type="match status" value="1"/>
</dbReference>
<name>K9EWP7_9LACT</name>
<protein>
    <submittedName>
        <fullName evidence="3">DegV family EDD domain-containing protein</fullName>
    </submittedName>
</protein>
<dbReference type="EMBL" id="AGXA01000017">
    <property type="protein sequence ID" value="EKU93660.1"/>
    <property type="molecule type" value="Genomic_DNA"/>
</dbReference>
<dbReference type="eggNOG" id="COG1307">
    <property type="taxonomic scope" value="Bacteria"/>
</dbReference>
<evidence type="ECO:0000313" key="4">
    <source>
        <dbReference type="Proteomes" id="UP000009875"/>
    </source>
</evidence>
<sequence length="290" mass="32447">MNTAFVVDSTGTLSQDLLDQDNIYELTLSTTFPDGTTYTDTRDDKKTIEFYETMTASKDLPTTSQPSPQQYSEILDDIKAKGYEHVIFILLSSKISGALQSAKVVAEDYADDFHTYFIDSKGTSLLIENLVEQGMTLLDEGLDHQTVCDKLRWVAEQTDIFVVVEDLKNLVKGGRLSKGESLMGNLLRIKPILIIDKNGEVKPYEKVRTLNKALKRMEDIVDEKMKLFDGKAKICFAHANREKKVAKEIEKLQVKYPNTSFRSDFLTVILGTHSGEGAIGVGVIPYASKD</sequence>
<dbReference type="OrthoDB" id="9775494at2"/>
<dbReference type="PROSITE" id="PS51482">
    <property type="entry name" value="DEGV"/>
    <property type="match status" value="1"/>
</dbReference>
<keyword evidence="2" id="KW-0446">Lipid-binding</keyword>
<dbReference type="PANTHER" id="PTHR33434">
    <property type="entry name" value="DEGV DOMAIN-CONTAINING PROTEIN DR_1986-RELATED"/>
    <property type="match status" value="1"/>
</dbReference>
<dbReference type="Proteomes" id="UP000009875">
    <property type="component" value="Unassembled WGS sequence"/>
</dbReference>
<dbReference type="PATRIC" id="fig|883081.3.peg.774"/>
<dbReference type="GO" id="GO:0008289">
    <property type="term" value="F:lipid binding"/>
    <property type="evidence" value="ECO:0007669"/>
    <property type="project" value="UniProtKB-KW"/>
</dbReference>
<dbReference type="HOGENOM" id="CLU_048251_3_1_9"/>
<evidence type="ECO:0000256" key="1">
    <source>
        <dbReference type="ARBA" id="ARBA00003238"/>
    </source>
</evidence>
<dbReference type="Gene3D" id="3.40.50.10170">
    <property type="match status" value="1"/>
</dbReference>
<reference evidence="3 4" key="1">
    <citation type="submission" date="2012-09" db="EMBL/GenBank/DDBJ databases">
        <title>The Genome Sequence of Alloiococcus otitis ATCC 51267.</title>
        <authorList>
            <consortium name="The Broad Institute Genome Sequencing Platform"/>
            <person name="Earl A."/>
            <person name="Ward D."/>
            <person name="Feldgarden M."/>
            <person name="Gevers D."/>
            <person name="Huys G."/>
            <person name="Walker B."/>
            <person name="Young S.K."/>
            <person name="Zeng Q."/>
            <person name="Gargeya S."/>
            <person name="Fitzgerald M."/>
            <person name="Haas B."/>
            <person name="Abouelleil A."/>
            <person name="Alvarado L."/>
            <person name="Arachchi H.M."/>
            <person name="Berlin A.M."/>
            <person name="Chapman S.B."/>
            <person name="Goldberg J."/>
            <person name="Griggs A."/>
            <person name="Gujja S."/>
            <person name="Hansen M."/>
            <person name="Howarth C."/>
            <person name="Imamovic A."/>
            <person name="Larimer J."/>
            <person name="McCowen C."/>
            <person name="Montmayeur A."/>
            <person name="Murphy C."/>
            <person name="Neiman D."/>
            <person name="Pearson M."/>
            <person name="Priest M."/>
            <person name="Roberts A."/>
            <person name="Saif S."/>
            <person name="Shea T."/>
            <person name="Sisk P."/>
            <person name="Sykes S."/>
            <person name="Wortman J."/>
            <person name="Nusbaum C."/>
            <person name="Birren B."/>
        </authorList>
    </citation>
    <scope>NUCLEOTIDE SEQUENCE [LARGE SCALE GENOMIC DNA]</scope>
    <source>
        <strain evidence="3 4">ATCC 51267</strain>
    </source>
</reference>
<dbReference type="InterPro" id="IPR003797">
    <property type="entry name" value="DegV"/>
</dbReference>
<dbReference type="PANTHER" id="PTHR33434:SF2">
    <property type="entry name" value="FATTY ACID-BINDING PROTEIN TM_1468"/>
    <property type="match status" value="1"/>
</dbReference>
<dbReference type="SUPFAM" id="SSF82549">
    <property type="entry name" value="DAK1/DegV-like"/>
    <property type="match status" value="1"/>
</dbReference>
<dbReference type="InterPro" id="IPR050270">
    <property type="entry name" value="DegV_domain_contain"/>
</dbReference>
<accession>K9EWP7</accession>
<dbReference type="STRING" id="883081.HMPREF9698_00777"/>
<organism evidence="3 4">
    <name type="scientific">Alloiococcus otitis ATCC 51267</name>
    <dbReference type="NCBI Taxonomy" id="883081"/>
    <lineage>
        <taxon>Bacteria</taxon>
        <taxon>Bacillati</taxon>
        <taxon>Bacillota</taxon>
        <taxon>Bacilli</taxon>
        <taxon>Lactobacillales</taxon>
        <taxon>Carnobacteriaceae</taxon>
        <taxon>Alloiococcus</taxon>
    </lineage>
</organism>
<dbReference type="RefSeq" id="WP_003777557.1">
    <property type="nucleotide sequence ID" value="NZ_JH992958.1"/>
</dbReference>